<evidence type="ECO:0000313" key="1">
    <source>
        <dbReference type="EMBL" id="MFC3982269.1"/>
    </source>
</evidence>
<evidence type="ECO:0000313" key="2">
    <source>
        <dbReference type="Proteomes" id="UP001595698"/>
    </source>
</evidence>
<reference evidence="2" key="1">
    <citation type="journal article" date="2019" name="Int. J. Syst. Evol. Microbiol.">
        <title>The Global Catalogue of Microorganisms (GCM) 10K type strain sequencing project: providing services to taxonomists for standard genome sequencing and annotation.</title>
        <authorList>
            <consortium name="The Broad Institute Genomics Platform"/>
            <consortium name="The Broad Institute Genome Sequencing Center for Infectious Disease"/>
            <person name="Wu L."/>
            <person name="Ma J."/>
        </authorList>
    </citation>
    <scope>NUCLEOTIDE SEQUENCE [LARGE SCALE GENOMIC DNA]</scope>
    <source>
        <strain evidence="2">TBRC 7912</strain>
    </source>
</reference>
<comment type="caution">
    <text evidence="1">The sequence shown here is derived from an EMBL/GenBank/DDBJ whole genome shotgun (WGS) entry which is preliminary data.</text>
</comment>
<sequence length="101" mass="11794">MAELRLQAGSEEILARWWESAKPKEGDQQLVCEVLRTIADGTWRSRWHPPEDLANDQPVLPIRAFRPRDSLVVLVRFWPAEDPPEFELINIFDEDDLPDED</sequence>
<organism evidence="1 2">
    <name type="scientific">Streptosporangium jomthongense</name>
    <dbReference type="NCBI Taxonomy" id="1193683"/>
    <lineage>
        <taxon>Bacteria</taxon>
        <taxon>Bacillati</taxon>
        <taxon>Actinomycetota</taxon>
        <taxon>Actinomycetes</taxon>
        <taxon>Streptosporangiales</taxon>
        <taxon>Streptosporangiaceae</taxon>
        <taxon>Streptosporangium</taxon>
    </lineage>
</organism>
<accession>A0ABV8F1Z2</accession>
<protein>
    <recommendedName>
        <fullName evidence="3">Type II toxin-antitoxin system RelE/ParE family toxin</fullName>
    </recommendedName>
</protein>
<proteinExistence type="predicted"/>
<evidence type="ECO:0008006" key="3">
    <source>
        <dbReference type="Google" id="ProtNLM"/>
    </source>
</evidence>
<name>A0ABV8F1Z2_9ACTN</name>
<dbReference type="Proteomes" id="UP001595698">
    <property type="component" value="Unassembled WGS sequence"/>
</dbReference>
<dbReference type="EMBL" id="JBHSBC010000019">
    <property type="protein sequence ID" value="MFC3982269.1"/>
    <property type="molecule type" value="Genomic_DNA"/>
</dbReference>
<gene>
    <name evidence="1" type="ORF">ACFOYY_19150</name>
</gene>
<dbReference type="RefSeq" id="WP_386190449.1">
    <property type="nucleotide sequence ID" value="NZ_JBHSBC010000019.1"/>
</dbReference>
<keyword evidence="2" id="KW-1185">Reference proteome</keyword>